<evidence type="ECO:0000256" key="7">
    <source>
        <dbReference type="SAM" id="Phobius"/>
    </source>
</evidence>
<comment type="caution">
    <text evidence="8">The sequence shown here is derived from an EMBL/GenBank/DDBJ whole genome shotgun (WGS) entry which is preliminary data.</text>
</comment>
<evidence type="ECO:0000256" key="2">
    <source>
        <dbReference type="ARBA" id="ARBA00008974"/>
    </source>
</evidence>
<name>A0A8H3UDA3_VENIN</name>
<feature type="transmembrane region" description="Helical" evidence="7">
    <location>
        <begin position="225"/>
        <end position="250"/>
    </location>
</feature>
<dbReference type="Proteomes" id="UP000447873">
    <property type="component" value="Unassembled WGS sequence"/>
</dbReference>
<evidence type="ECO:0000313" key="9">
    <source>
        <dbReference type="Proteomes" id="UP000447873"/>
    </source>
</evidence>
<proteinExistence type="inferred from homology"/>
<feature type="transmembrane region" description="Helical" evidence="7">
    <location>
        <begin position="271"/>
        <end position="294"/>
    </location>
</feature>
<feature type="transmembrane region" description="Helical" evidence="7">
    <location>
        <begin position="144"/>
        <end position="165"/>
    </location>
</feature>
<evidence type="ECO:0000256" key="6">
    <source>
        <dbReference type="SAM" id="MobiDB-lite"/>
    </source>
</evidence>
<keyword evidence="4 7" id="KW-1133">Transmembrane helix</keyword>
<dbReference type="InterPro" id="IPR001248">
    <property type="entry name" value="Pur-cyt_permease"/>
</dbReference>
<dbReference type="InterPro" id="IPR045225">
    <property type="entry name" value="Uracil/uridine/allantoin_perm"/>
</dbReference>
<dbReference type="PANTHER" id="PTHR30618:SF15">
    <property type="entry name" value="NICOTINAMIDE RIBOSIDE TRANSPORTER 1-RELATED"/>
    <property type="match status" value="1"/>
</dbReference>
<organism evidence="8 9">
    <name type="scientific">Venturia inaequalis</name>
    <name type="common">Apple scab fungus</name>
    <dbReference type="NCBI Taxonomy" id="5025"/>
    <lineage>
        <taxon>Eukaryota</taxon>
        <taxon>Fungi</taxon>
        <taxon>Dikarya</taxon>
        <taxon>Ascomycota</taxon>
        <taxon>Pezizomycotina</taxon>
        <taxon>Dothideomycetes</taxon>
        <taxon>Pleosporomycetidae</taxon>
        <taxon>Venturiales</taxon>
        <taxon>Venturiaceae</taxon>
        <taxon>Venturia</taxon>
    </lineage>
</organism>
<dbReference type="Gene3D" id="1.10.4160.10">
    <property type="entry name" value="Hydantoin permease"/>
    <property type="match status" value="2"/>
</dbReference>
<keyword evidence="5 7" id="KW-0472">Membrane</keyword>
<evidence type="ECO:0000313" key="8">
    <source>
        <dbReference type="EMBL" id="KAE9967371.1"/>
    </source>
</evidence>
<comment type="subcellular location">
    <subcellularLocation>
        <location evidence="1">Membrane</location>
        <topology evidence="1">Multi-pass membrane protein</topology>
    </subcellularLocation>
</comment>
<evidence type="ECO:0000256" key="3">
    <source>
        <dbReference type="ARBA" id="ARBA00022692"/>
    </source>
</evidence>
<protein>
    <submittedName>
        <fullName evidence="8">Uncharacterized protein</fullName>
    </submittedName>
</protein>
<gene>
    <name evidence="8" type="ORF">EG328_008264</name>
</gene>
<dbReference type="GO" id="GO:0015205">
    <property type="term" value="F:nucleobase transmembrane transporter activity"/>
    <property type="evidence" value="ECO:0007669"/>
    <property type="project" value="TreeGrafter"/>
</dbReference>
<dbReference type="EMBL" id="WNWS01000461">
    <property type="protein sequence ID" value="KAE9967371.1"/>
    <property type="molecule type" value="Genomic_DNA"/>
</dbReference>
<feature type="transmembrane region" description="Helical" evidence="7">
    <location>
        <begin position="52"/>
        <end position="71"/>
    </location>
</feature>
<dbReference type="PANTHER" id="PTHR30618">
    <property type="entry name" value="NCS1 FAMILY PURINE/PYRIMIDINE TRANSPORTER"/>
    <property type="match status" value="1"/>
</dbReference>
<evidence type="ECO:0000256" key="4">
    <source>
        <dbReference type="ARBA" id="ARBA00022989"/>
    </source>
</evidence>
<evidence type="ECO:0000256" key="1">
    <source>
        <dbReference type="ARBA" id="ARBA00004141"/>
    </source>
</evidence>
<feature type="transmembrane region" description="Helical" evidence="7">
    <location>
        <begin position="118"/>
        <end position="138"/>
    </location>
</feature>
<dbReference type="AlphaFoldDB" id="A0A8H3UDA3"/>
<evidence type="ECO:0000256" key="5">
    <source>
        <dbReference type="ARBA" id="ARBA00023136"/>
    </source>
</evidence>
<dbReference type="GO" id="GO:0005886">
    <property type="term" value="C:plasma membrane"/>
    <property type="evidence" value="ECO:0007669"/>
    <property type="project" value="TreeGrafter"/>
</dbReference>
<feature type="region of interest" description="Disordered" evidence="6">
    <location>
        <begin position="381"/>
        <end position="404"/>
    </location>
</feature>
<feature type="transmembrane region" description="Helical" evidence="7">
    <location>
        <begin position="83"/>
        <end position="106"/>
    </location>
</feature>
<reference evidence="8 9" key="1">
    <citation type="submission" date="2018-12" db="EMBL/GenBank/DDBJ databases">
        <title>Venturia inaequalis Genome Resource.</title>
        <authorList>
            <person name="Lichtner F.J."/>
        </authorList>
    </citation>
    <scope>NUCLEOTIDE SEQUENCE [LARGE SCALE GENOMIC DNA]</scope>
    <source>
        <strain evidence="8 9">120213</strain>
    </source>
</reference>
<sequence>MSIFKFRARIPKTFQSWQVKDEYQSETTHNRWTNIDLIPTPESERNFTGKSFFAFWIAAAVNISAWTTGSANLANGLSAGETIAYWGGLAMKVLLSCIFPSFQYMANTLPQSAAITTNQLIGFIIYIIVFTPMMLIHPSKLHKFLWVAFGCVLCTILGLFIWAVASNGGASLNTIQKVKISKATRSFRMLQAVSSVAGAWCGSAIRQSDWTRYAKTKRAAAINQLITLPLVLTVTAALGTFATSAVTNMYGKQIWQPITLLEFLLMDNYNAATRAGCFFAAFGFFLSQVSVNLVQNSVAAGMDLASLAPKWIDVKRAGFIIATGGATLENPAWLRLFQTAWFVGFLGSSVVYFVISIISPPPGHPYESELFGNEQDGMSVIDGQIPSGSDMPNRPGKEGRSPDLKAVRDSVEASMCARDDVLWKYFNHVQSLRPEVESAEIKGGNFELDRDVEAIEKSWSGFLERAE</sequence>
<feature type="transmembrane region" description="Helical" evidence="7">
    <location>
        <begin position="339"/>
        <end position="358"/>
    </location>
</feature>
<dbReference type="Pfam" id="PF02133">
    <property type="entry name" value="Transp_cyt_pur"/>
    <property type="match status" value="1"/>
</dbReference>
<accession>A0A8H3UDA3</accession>
<keyword evidence="3 7" id="KW-0812">Transmembrane</keyword>
<comment type="similarity">
    <text evidence="2">Belongs to the purine-cytosine permease (2.A.39) family.</text>
</comment>
<feature type="compositionally biased region" description="Basic and acidic residues" evidence="6">
    <location>
        <begin position="395"/>
        <end position="404"/>
    </location>
</feature>